<dbReference type="NCBIfam" id="TIGR01509">
    <property type="entry name" value="HAD-SF-IA-v3"/>
    <property type="match status" value="1"/>
</dbReference>
<evidence type="ECO:0000313" key="2">
    <source>
        <dbReference type="Proteomes" id="UP000606922"/>
    </source>
</evidence>
<dbReference type="AlphaFoldDB" id="A0A916WEY3"/>
<proteinExistence type="predicted"/>
<sequence length="205" mass="22473">MTLRIADRVVVFDYGEVISLEPSAADRDALVAIAGVDGAAFWPSYWRHRDGLDRGTVSVPQYWRLIAADVGAEWSASTVQRLWARDFTSWISVEPGTIDLIAELHAGGTRVALLSNAGFDFAGPFRFSPMAEFFERMFVSAEMDNIKPDPAIYLEVADGLGITPAQMVFIDNKKINTDAAAELGATVHHYVHVAGLRQFLTALAN</sequence>
<comment type="caution">
    <text evidence="1">The sequence shown here is derived from an EMBL/GenBank/DDBJ whole genome shotgun (WGS) entry which is preliminary data.</text>
</comment>
<dbReference type="Proteomes" id="UP000606922">
    <property type="component" value="Unassembled WGS sequence"/>
</dbReference>
<protein>
    <submittedName>
        <fullName evidence="1">Haloacid dehalogenase</fullName>
    </submittedName>
</protein>
<evidence type="ECO:0000313" key="1">
    <source>
        <dbReference type="EMBL" id="GGA91433.1"/>
    </source>
</evidence>
<dbReference type="SFLD" id="SFLDS00003">
    <property type="entry name" value="Haloacid_Dehalogenase"/>
    <property type="match status" value="1"/>
</dbReference>
<dbReference type="Gene3D" id="1.10.150.240">
    <property type="entry name" value="Putative phosphatase, domain 2"/>
    <property type="match status" value="1"/>
</dbReference>
<dbReference type="PANTHER" id="PTHR43611:SF3">
    <property type="entry name" value="FLAVIN MONONUCLEOTIDE HYDROLASE 1, CHLOROPLATIC"/>
    <property type="match status" value="1"/>
</dbReference>
<dbReference type="Pfam" id="PF00702">
    <property type="entry name" value="Hydrolase"/>
    <property type="match status" value="1"/>
</dbReference>
<name>A0A916WEY3_9MICO</name>
<dbReference type="PRINTS" id="PR00413">
    <property type="entry name" value="HADHALOGNASE"/>
</dbReference>
<reference evidence="1" key="1">
    <citation type="journal article" date="2014" name="Int. J. Syst. Evol. Microbiol.">
        <title>Complete genome sequence of Corynebacterium casei LMG S-19264T (=DSM 44701T), isolated from a smear-ripened cheese.</title>
        <authorList>
            <consortium name="US DOE Joint Genome Institute (JGI-PGF)"/>
            <person name="Walter F."/>
            <person name="Albersmeier A."/>
            <person name="Kalinowski J."/>
            <person name="Ruckert C."/>
        </authorList>
    </citation>
    <scope>NUCLEOTIDE SEQUENCE</scope>
    <source>
        <strain evidence="1">CGMCC 1.12813</strain>
    </source>
</reference>
<dbReference type="RefSeq" id="WP_188508910.1">
    <property type="nucleotide sequence ID" value="NZ_BMGB01000001.1"/>
</dbReference>
<dbReference type="SFLD" id="SFLDG01129">
    <property type="entry name" value="C1.5:_HAD__Beta-PGM__Phosphata"/>
    <property type="match status" value="1"/>
</dbReference>
<dbReference type="PANTHER" id="PTHR43611">
    <property type="entry name" value="ALPHA-D-GLUCOSE 1-PHOSPHATE PHOSPHATASE"/>
    <property type="match status" value="1"/>
</dbReference>
<keyword evidence="2" id="KW-1185">Reference proteome</keyword>
<dbReference type="InterPro" id="IPR023214">
    <property type="entry name" value="HAD_sf"/>
</dbReference>
<dbReference type="InterPro" id="IPR006439">
    <property type="entry name" value="HAD-SF_hydro_IA"/>
</dbReference>
<organism evidence="1 2">
    <name type="scientific">Conyzicola nivalis</name>
    <dbReference type="NCBI Taxonomy" id="1477021"/>
    <lineage>
        <taxon>Bacteria</taxon>
        <taxon>Bacillati</taxon>
        <taxon>Actinomycetota</taxon>
        <taxon>Actinomycetes</taxon>
        <taxon>Micrococcales</taxon>
        <taxon>Microbacteriaceae</taxon>
        <taxon>Conyzicola</taxon>
    </lineage>
</organism>
<accession>A0A916WEY3</accession>
<dbReference type="InterPro" id="IPR023198">
    <property type="entry name" value="PGP-like_dom2"/>
</dbReference>
<dbReference type="SUPFAM" id="SSF56784">
    <property type="entry name" value="HAD-like"/>
    <property type="match status" value="1"/>
</dbReference>
<gene>
    <name evidence="1" type="ORF">GCM10010979_02640</name>
</gene>
<dbReference type="EMBL" id="BMGB01000001">
    <property type="protein sequence ID" value="GGA91433.1"/>
    <property type="molecule type" value="Genomic_DNA"/>
</dbReference>
<reference evidence="1" key="2">
    <citation type="submission" date="2020-09" db="EMBL/GenBank/DDBJ databases">
        <authorList>
            <person name="Sun Q."/>
            <person name="Zhou Y."/>
        </authorList>
    </citation>
    <scope>NUCLEOTIDE SEQUENCE</scope>
    <source>
        <strain evidence="1">CGMCC 1.12813</strain>
    </source>
</reference>
<dbReference type="Gene3D" id="3.40.50.1000">
    <property type="entry name" value="HAD superfamily/HAD-like"/>
    <property type="match status" value="1"/>
</dbReference>
<dbReference type="InterPro" id="IPR036412">
    <property type="entry name" value="HAD-like_sf"/>
</dbReference>